<dbReference type="AlphaFoldDB" id="A0A0M0JHH7"/>
<gene>
    <name evidence="2" type="ORF">Ctob_013992</name>
</gene>
<feature type="transmembrane region" description="Helical" evidence="1">
    <location>
        <begin position="362"/>
        <end position="384"/>
    </location>
</feature>
<dbReference type="EMBL" id="JWZX01002911">
    <property type="protein sequence ID" value="KOO25930.1"/>
    <property type="molecule type" value="Genomic_DNA"/>
</dbReference>
<evidence type="ECO:0000313" key="2">
    <source>
        <dbReference type="EMBL" id="KOO25930.1"/>
    </source>
</evidence>
<feature type="transmembrane region" description="Helical" evidence="1">
    <location>
        <begin position="331"/>
        <end position="350"/>
    </location>
</feature>
<dbReference type="OrthoDB" id="8954335at2759"/>
<keyword evidence="1" id="KW-0812">Transmembrane</keyword>
<accession>A0A0M0JHH7</accession>
<proteinExistence type="predicted"/>
<name>A0A0M0JHH7_9EUKA</name>
<protein>
    <submittedName>
        <fullName evidence="2">Aig1 family protein</fullName>
    </submittedName>
</protein>
<evidence type="ECO:0000313" key="3">
    <source>
        <dbReference type="Proteomes" id="UP000037460"/>
    </source>
</evidence>
<dbReference type="Proteomes" id="UP000037460">
    <property type="component" value="Unassembled WGS sequence"/>
</dbReference>
<dbReference type="SUPFAM" id="SSF52540">
    <property type="entry name" value="P-loop containing nucleoside triphosphate hydrolases"/>
    <property type="match status" value="1"/>
</dbReference>
<keyword evidence="3" id="KW-1185">Reference proteome</keyword>
<dbReference type="InterPro" id="IPR027417">
    <property type="entry name" value="P-loop_NTPase"/>
</dbReference>
<keyword evidence="1" id="KW-0472">Membrane</keyword>
<organism evidence="2 3">
    <name type="scientific">Chrysochromulina tobinii</name>
    <dbReference type="NCBI Taxonomy" id="1460289"/>
    <lineage>
        <taxon>Eukaryota</taxon>
        <taxon>Haptista</taxon>
        <taxon>Haptophyta</taxon>
        <taxon>Prymnesiophyceae</taxon>
        <taxon>Prymnesiales</taxon>
        <taxon>Chrysochromulinaceae</taxon>
        <taxon>Chrysochromulina</taxon>
    </lineage>
</organism>
<reference evidence="3" key="1">
    <citation type="journal article" date="2015" name="PLoS Genet.">
        <title>Genome Sequence and Transcriptome Analyses of Chrysochromulina tobin: Metabolic Tools for Enhanced Algal Fitness in the Prominent Order Prymnesiales (Haptophyceae).</title>
        <authorList>
            <person name="Hovde B.T."/>
            <person name="Deodato C.R."/>
            <person name="Hunsperger H.M."/>
            <person name="Ryken S.A."/>
            <person name="Yost W."/>
            <person name="Jha R.K."/>
            <person name="Patterson J."/>
            <person name="Monnat R.J. Jr."/>
            <person name="Barlow S.B."/>
            <person name="Starkenburg S.R."/>
            <person name="Cattolico R.A."/>
        </authorList>
    </citation>
    <scope>NUCLEOTIDE SEQUENCE</scope>
    <source>
        <strain evidence="3">CCMP291</strain>
    </source>
</reference>
<keyword evidence="1" id="KW-1133">Transmembrane helix</keyword>
<comment type="caution">
    <text evidence="2">The sequence shown here is derived from an EMBL/GenBank/DDBJ whole genome shotgun (WGS) entry which is preliminary data.</text>
</comment>
<sequence length="442" mass="49042">MSPPHNEPSHNEPSLVASKFAATAKQAVAKYINTARRNKFDHLYSTLEDFARTDPGRRRLVVIGCTGAGKSTLLNVLSGWRFVQTKDNDFLYQWQDKPAPEGSDEPPLPPLFESVASSESVTKFTSFANVHMCGDPERELIVVDTPGHDDSAGCNLEDQEGRDTLAKLAADLHNKLKALGHVHAILVLHNDVVSNRLNPATYQILKMVDEKFSKAGTSVWRHVVVGYSKCNAHETSWRSGLEAKRKALREAIKAKVPNCDVDLPILVLGGGEIEPAPPSQDESSGVEQLWQFVASAPELDTSRLMPFEGVDVKIQKLIEERDQAAAQAKAAIIYIAVVLKIVCVLALLFWRHLMLPAWLSMLLLNLPGLYDELAIVAGVVYWIGPQDVLFSAKHFNRQWVQPLVRTYLGIDLDHLDISQASSNALKFAKRCTVSREMKPKKE</sequence>
<evidence type="ECO:0000256" key="1">
    <source>
        <dbReference type="SAM" id="Phobius"/>
    </source>
</evidence>
<dbReference type="Gene3D" id="3.40.50.300">
    <property type="entry name" value="P-loop containing nucleotide triphosphate hydrolases"/>
    <property type="match status" value="1"/>
</dbReference>